<dbReference type="InterPro" id="IPR027417">
    <property type="entry name" value="P-loop_NTPase"/>
</dbReference>
<dbReference type="Gene3D" id="3.40.50.300">
    <property type="entry name" value="P-loop containing nucleotide triphosphate hydrolases"/>
    <property type="match status" value="3"/>
</dbReference>
<proteinExistence type="inferred from homology"/>
<name>A0A1H5XAE8_9RHOO</name>
<dbReference type="Gene3D" id="1.10.10.1020">
    <property type="entry name" value="RecBCD complex, subunit RecD, N-terminal domain"/>
    <property type="match status" value="1"/>
</dbReference>
<dbReference type="EC" id="5.6.2.3" evidence="11"/>
<dbReference type="EMBL" id="CP018839">
    <property type="protein sequence ID" value="APR04735.1"/>
    <property type="molecule type" value="Genomic_DNA"/>
</dbReference>
<protein>
    <recommendedName>
        <fullName evidence="11">RecBCD enzyme subunit RecD</fullName>
        <ecNumber evidence="11">5.6.2.3</ecNumber>
    </recommendedName>
    <alternativeName>
        <fullName evidence="11">DNA 5'-3' helicase subunit RecD</fullName>
    </alternativeName>
    <alternativeName>
        <fullName evidence="11">Exonuclease V subunit RecD</fullName>
        <shortName evidence="11">ExoV subunit RecD</shortName>
    </alternativeName>
    <alternativeName>
        <fullName evidence="11">Helicase/nuclease RecBCD subunit RecD</fullName>
    </alternativeName>
</protein>
<reference evidence="12 13" key="1">
    <citation type="submission" date="2016-12" db="EMBL/GenBank/DDBJ databases">
        <title>Complete genome sequence of Thauera chlorobenzoica, a Betaproteobacterium degrading haloaromatics anaerobically to CO2 and halides.</title>
        <authorList>
            <person name="Goris T."/>
            <person name="Mergelsberg M."/>
            <person name="Boll M."/>
        </authorList>
    </citation>
    <scope>NUCLEOTIDE SEQUENCE [LARGE SCALE GENOMIC DNA]</scope>
    <source>
        <strain evidence="12 13">3CB1</strain>
    </source>
</reference>
<dbReference type="GO" id="GO:0009338">
    <property type="term" value="C:exodeoxyribonuclease V complex"/>
    <property type="evidence" value="ECO:0007669"/>
    <property type="project" value="InterPro"/>
</dbReference>
<evidence type="ECO:0000256" key="9">
    <source>
        <dbReference type="ARBA" id="ARBA00023204"/>
    </source>
</evidence>
<keyword evidence="9 11" id="KW-0234">DNA repair</keyword>
<dbReference type="SUPFAM" id="SSF52540">
    <property type="entry name" value="P-loop containing nucleoside triphosphate hydrolases"/>
    <property type="match status" value="2"/>
</dbReference>
<keyword evidence="6 11" id="KW-0269">Exonuclease</keyword>
<dbReference type="STRING" id="96773.Tchl_1888"/>
<dbReference type="InterPro" id="IPR041851">
    <property type="entry name" value="RecD_N_sf"/>
</dbReference>
<evidence type="ECO:0000256" key="2">
    <source>
        <dbReference type="ARBA" id="ARBA00022741"/>
    </source>
</evidence>
<evidence type="ECO:0000256" key="1">
    <source>
        <dbReference type="ARBA" id="ARBA00022722"/>
    </source>
</evidence>
<evidence type="ECO:0000256" key="5">
    <source>
        <dbReference type="ARBA" id="ARBA00022806"/>
    </source>
</evidence>
<evidence type="ECO:0000313" key="12">
    <source>
        <dbReference type="EMBL" id="APR04735.1"/>
    </source>
</evidence>
<comment type="function">
    <text evidence="11">A helicase/nuclease that prepares dsDNA breaks (DSB) for recombinational DNA repair. Binds to DSBs and unwinds DNA via a highly rapid and processive ATP-dependent bidirectional helicase activity. Unwinds dsDNA until it encounters a Chi (crossover hotspot instigator) sequence from the 3' direction. Cuts ssDNA a few nucleotides 3' to the Chi site. The properties and activities of the enzyme are changed at Chi. The Chi-altered holoenzyme produces a long 3'-ssDNA overhang and facilitates RecA-binding to the ssDNA for homologous DNA recombination and repair. Holoenzyme degrades any linearized DNA that is unable to undergo homologous recombination. In the holoenzyme this subunit has ssDNA-dependent ATPase and 5'-3' helicase activity. When added to pre-assembled RecBC greatly stimulates nuclease activity and augments holoenzyme processivity. Negatively regulates the RecA-loading ability of RecBCD.</text>
</comment>
<dbReference type="CDD" id="cd17933">
    <property type="entry name" value="DEXSc_RecD-like"/>
    <property type="match status" value="1"/>
</dbReference>
<dbReference type="GO" id="GO:0003677">
    <property type="term" value="F:DNA binding"/>
    <property type="evidence" value="ECO:0007669"/>
    <property type="project" value="UniProtKB-UniRule"/>
</dbReference>
<sequence length="743" mass="77088">MIPALPTPFPALLPLPGAPAPADSARQAAGDPAGDARGRMQALIARWAQRGWLRPLDAAFAGFLWREVPDADPLLVLAAALASHQLGRGHVCLDLAATLADPALALSLPPEAADGEDEGADDLPARVLAGLELARWQRALDDPRLVGCGAGATPLVVRGTRLYLRRYWQYEQAVGAALDARLARSAALAATLPCAALRAALDALFPAAAGPVPMPAPDWQKLACALAARSAFAIVTGGPGTGKTTTVVKLLALLQALALSAPASGGAPARALRIRLAAPTGKAAARLNEAIAGAVARLALDGLAQGEAVRAAIPTTVGTLHRLLGSRPDSRRFRHGARNPLALDVLVIDEASMIDLEMMTAVLAALPPRSRLILLGDKDQLASVEAGAVLGELCAQAHRGRYTPATAAWLRAVSGQDVAAALVDPTGSALDQAVAMLRHSFRFAAGSGIGRLAAAVNAGAAEEVVQVLAASAGTQEALQWIALDGEDDAVLRRLVIEGGTADRGPSAGAAPGDRGGARRRGYRHYLEEMRRRRPPHTAGAAAIDAWARAVLQAHGEFQLLCALRRGPWGVEGLNARVARMLHAAGLIPAVDGWYAGRPVLVTRNDYALGLMNGDIGITLAVPEPAAEGGMEGGMEGAVRLRVAFAAGDGSGGIRWVLPSRLQAVETVYALTVHKSQGSEFTHTALVLPERLAPILTRELLYTGITRARGFLTLATAGGDALVAQAVHRRVVRASGLRGEGAMR</sequence>
<dbReference type="PANTHER" id="PTHR43788:SF6">
    <property type="entry name" value="DNA HELICASE B"/>
    <property type="match status" value="1"/>
</dbReference>
<dbReference type="InterPro" id="IPR049550">
    <property type="entry name" value="RecD_N"/>
</dbReference>
<dbReference type="GO" id="GO:0043139">
    <property type="term" value="F:5'-3' DNA helicase activity"/>
    <property type="evidence" value="ECO:0007669"/>
    <property type="project" value="UniProtKB-UniRule"/>
</dbReference>
<dbReference type="GO" id="GO:0016887">
    <property type="term" value="F:ATP hydrolysis activity"/>
    <property type="evidence" value="ECO:0007669"/>
    <property type="project" value="RHEA"/>
</dbReference>
<keyword evidence="7 11" id="KW-0067">ATP-binding</keyword>
<comment type="similarity">
    <text evidence="11">Belongs to the RecD family.</text>
</comment>
<evidence type="ECO:0000256" key="6">
    <source>
        <dbReference type="ARBA" id="ARBA00022839"/>
    </source>
</evidence>
<evidence type="ECO:0000256" key="8">
    <source>
        <dbReference type="ARBA" id="ARBA00023125"/>
    </source>
</evidence>
<evidence type="ECO:0000256" key="3">
    <source>
        <dbReference type="ARBA" id="ARBA00022763"/>
    </source>
</evidence>
<organism evidence="12 13">
    <name type="scientific">Thauera chlorobenzoica</name>
    <dbReference type="NCBI Taxonomy" id="96773"/>
    <lineage>
        <taxon>Bacteria</taxon>
        <taxon>Pseudomonadati</taxon>
        <taxon>Pseudomonadota</taxon>
        <taxon>Betaproteobacteria</taxon>
        <taxon>Rhodocyclales</taxon>
        <taxon>Zoogloeaceae</taxon>
        <taxon>Thauera</taxon>
    </lineage>
</organism>
<dbReference type="Pfam" id="PF13538">
    <property type="entry name" value="UvrD_C_2"/>
    <property type="match status" value="1"/>
</dbReference>
<dbReference type="InterPro" id="IPR027785">
    <property type="entry name" value="UvrD-like_helicase_C"/>
</dbReference>
<evidence type="ECO:0000313" key="13">
    <source>
        <dbReference type="Proteomes" id="UP000185739"/>
    </source>
</evidence>
<dbReference type="GO" id="GO:0017116">
    <property type="term" value="F:single-stranded DNA helicase activity"/>
    <property type="evidence" value="ECO:0007669"/>
    <property type="project" value="TreeGrafter"/>
</dbReference>
<accession>A0A1H5XAE8</accession>
<comment type="miscellaneous">
    <text evidence="11">In the RecBCD complex, RecB has a slow 3'-5' helicase, an exonuclease activity and loads RecA onto ssDNA, RecD has a fast 5'-3' helicase activity, while RecC stimulates the ATPase and processivity of the RecB helicase and contributes to recognition of the Chi site.</text>
</comment>
<comment type="subunit">
    <text evidence="11">Heterotrimer of RecB, RecC and RecD. All subunits contribute to DNA-binding.</text>
</comment>
<gene>
    <name evidence="11" type="primary">recD</name>
    <name evidence="12" type="ORF">Tchl_1888</name>
</gene>
<evidence type="ECO:0000256" key="4">
    <source>
        <dbReference type="ARBA" id="ARBA00022801"/>
    </source>
</evidence>
<dbReference type="RefSeq" id="WP_083945206.1">
    <property type="nucleotide sequence ID" value="NZ_CP018839.1"/>
</dbReference>
<keyword evidence="4 11" id="KW-0378">Hydrolase</keyword>
<dbReference type="NCBIfam" id="TIGR01447">
    <property type="entry name" value="recD"/>
    <property type="match status" value="1"/>
</dbReference>
<keyword evidence="1 11" id="KW-0540">Nuclease</keyword>
<dbReference type="AlphaFoldDB" id="A0A1H5XAE8"/>
<dbReference type="Pfam" id="PF13245">
    <property type="entry name" value="AAA_19"/>
    <property type="match status" value="1"/>
</dbReference>
<comment type="catalytic activity">
    <reaction evidence="11">
        <text>ATP + H2O = ADP + phosphate + H(+)</text>
        <dbReference type="Rhea" id="RHEA:13065"/>
        <dbReference type="ChEBI" id="CHEBI:15377"/>
        <dbReference type="ChEBI" id="CHEBI:15378"/>
        <dbReference type="ChEBI" id="CHEBI:30616"/>
        <dbReference type="ChEBI" id="CHEBI:43474"/>
        <dbReference type="ChEBI" id="CHEBI:456216"/>
        <dbReference type="EC" id="5.6.2.3"/>
    </reaction>
</comment>
<keyword evidence="2 11" id="KW-0547">Nucleotide-binding</keyword>
<feature type="binding site" evidence="11">
    <location>
        <begin position="237"/>
        <end position="244"/>
    </location>
    <ligand>
        <name>ATP</name>
        <dbReference type="ChEBI" id="CHEBI:30616"/>
    </ligand>
</feature>
<dbReference type="Proteomes" id="UP000185739">
    <property type="component" value="Chromosome"/>
</dbReference>
<dbReference type="HAMAP" id="MF_01487">
    <property type="entry name" value="RecD"/>
    <property type="match status" value="1"/>
</dbReference>
<keyword evidence="8 11" id="KW-0238">DNA-binding</keyword>
<evidence type="ECO:0000256" key="7">
    <source>
        <dbReference type="ARBA" id="ARBA00022840"/>
    </source>
</evidence>
<keyword evidence="10 11" id="KW-0413">Isomerase</keyword>
<dbReference type="InterPro" id="IPR050534">
    <property type="entry name" value="Coronavir_polyprotein_1ab"/>
</dbReference>
<evidence type="ECO:0000256" key="10">
    <source>
        <dbReference type="ARBA" id="ARBA00023235"/>
    </source>
</evidence>
<dbReference type="PANTHER" id="PTHR43788">
    <property type="entry name" value="DNA2/NAM7 HELICASE FAMILY MEMBER"/>
    <property type="match status" value="1"/>
</dbReference>
<evidence type="ECO:0000256" key="11">
    <source>
        <dbReference type="HAMAP-Rule" id="MF_01487"/>
    </source>
</evidence>
<keyword evidence="13" id="KW-1185">Reference proteome</keyword>
<dbReference type="KEGG" id="tcl:Tchl_1888"/>
<dbReference type="InterPro" id="IPR006344">
    <property type="entry name" value="RecD"/>
</dbReference>
<dbReference type="GO" id="GO:0000724">
    <property type="term" value="P:double-strand break repair via homologous recombination"/>
    <property type="evidence" value="ECO:0007669"/>
    <property type="project" value="UniProtKB-UniRule"/>
</dbReference>
<keyword evidence="3 11" id="KW-0227">DNA damage</keyword>
<dbReference type="Pfam" id="PF21185">
    <property type="entry name" value="RecD_N"/>
    <property type="match status" value="1"/>
</dbReference>
<keyword evidence="5 11" id="KW-0347">Helicase</keyword>
<dbReference type="CDD" id="cd18809">
    <property type="entry name" value="SF1_C_RecD"/>
    <property type="match status" value="1"/>
</dbReference>
<dbReference type="GO" id="GO:0005524">
    <property type="term" value="F:ATP binding"/>
    <property type="evidence" value="ECO:0007669"/>
    <property type="project" value="UniProtKB-UniRule"/>
</dbReference>
<dbReference type="GO" id="GO:0008854">
    <property type="term" value="F:exodeoxyribonuclease V activity"/>
    <property type="evidence" value="ECO:0007669"/>
    <property type="project" value="InterPro"/>
</dbReference>